<dbReference type="OrthoDB" id="192832at2759"/>
<dbReference type="Proteomes" id="UP000297245">
    <property type="component" value="Unassembled WGS sequence"/>
</dbReference>
<dbReference type="SUPFAM" id="SSF49899">
    <property type="entry name" value="Concanavalin A-like lectins/glucanases"/>
    <property type="match status" value="1"/>
</dbReference>
<dbReference type="Pfam" id="PF26113">
    <property type="entry name" value="GH16_XgeA"/>
    <property type="match status" value="1"/>
</dbReference>
<dbReference type="EMBL" id="ML179478">
    <property type="protein sequence ID" value="THU86817.1"/>
    <property type="molecule type" value="Genomic_DNA"/>
</dbReference>
<dbReference type="Gene3D" id="2.60.120.200">
    <property type="match status" value="1"/>
</dbReference>
<evidence type="ECO:0000313" key="2">
    <source>
        <dbReference type="EMBL" id="THU86817.1"/>
    </source>
</evidence>
<dbReference type="InterPro" id="IPR013320">
    <property type="entry name" value="ConA-like_dom_sf"/>
</dbReference>
<keyword evidence="1" id="KW-0472">Membrane</keyword>
<keyword evidence="3" id="KW-1185">Reference proteome</keyword>
<evidence type="ECO:0000313" key="3">
    <source>
        <dbReference type="Proteomes" id="UP000297245"/>
    </source>
</evidence>
<gene>
    <name evidence="2" type="ORF">K435DRAFT_921938</name>
</gene>
<protein>
    <submittedName>
        <fullName evidence="2">Uncharacterized protein</fullName>
    </submittedName>
</protein>
<proteinExistence type="predicted"/>
<name>A0A4S8LD29_DENBC</name>
<sequence>MHFGDVRSGQLGGLLAEVNGLCPGCFLIPESNFTGAVVSHSSYFLGNISKSNSQNNTNYNGTISPNAGCGIQEWSRASYGEDFILQGGGVFAMKWDENRIAVWSFVRAAVPADIVCGTPNPSQGGSPVAALEPGGCDPIKNFVDHSIVFGNSYVTFGCPDTSVDRLKGPSNFENASWSINYMKVFKKQPVFAIMRDNSNALALAPHNSMFRAAGRITVVVVVSIVFGLFIS</sequence>
<evidence type="ECO:0000256" key="1">
    <source>
        <dbReference type="SAM" id="Phobius"/>
    </source>
</evidence>
<organism evidence="2 3">
    <name type="scientific">Dendrothele bispora (strain CBS 962.96)</name>
    <dbReference type="NCBI Taxonomy" id="1314807"/>
    <lineage>
        <taxon>Eukaryota</taxon>
        <taxon>Fungi</taxon>
        <taxon>Dikarya</taxon>
        <taxon>Basidiomycota</taxon>
        <taxon>Agaricomycotina</taxon>
        <taxon>Agaricomycetes</taxon>
        <taxon>Agaricomycetidae</taxon>
        <taxon>Agaricales</taxon>
        <taxon>Agaricales incertae sedis</taxon>
        <taxon>Dendrothele</taxon>
    </lineage>
</organism>
<keyword evidence="1" id="KW-0812">Transmembrane</keyword>
<keyword evidence="1" id="KW-1133">Transmembrane helix</keyword>
<feature type="transmembrane region" description="Helical" evidence="1">
    <location>
        <begin position="212"/>
        <end position="230"/>
    </location>
</feature>
<dbReference type="AlphaFoldDB" id="A0A4S8LD29"/>
<reference evidence="2 3" key="1">
    <citation type="journal article" date="2019" name="Nat. Ecol. Evol.">
        <title>Megaphylogeny resolves global patterns of mushroom evolution.</title>
        <authorList>
            <person name="Varga T."/>
            <person name="Krizsan K."/>
            <person name="Foldi C."/>
            <person name="Dima B."/>
            <person name="Sanchez-Garcia M."/>
            <person name="Sanchez-Ramirez S."/>
            <person name="Szollosi G.J."/>
            <person name="Szarkandi J.G."/>
            <person name="Papp V."/>
            <person name="Albert L."/>
            <person name="Andreopoulos W."/>
            <person name="Angelini C."/>
            <person name="Antonin V."/>
            <person name="Barry K.W."/>
            <person name="Bougher N.L."/>
            <person name="Buchanan P."/>
            <person name="Buyck B."/>
            <person name="Bense V."/>
            <person name="Catcheside P."/>
            <person name="Chovatia M."/>
            <person name="Cooper J."/>
            <person name="Damon W."/>
            <person name="Desjardin D."/>
            <person name="Finy P."/>
            <person name="Geml J."/>
            <person name="Haridas S."/>
            <person name="Hughes K."/>
            <person name="Justo A."/>
            <person name="Karasinski D."/>
            <person name="Kautmanova I."/>
            <person name="Kiss B."/>
            <person name="Kocsube S."/>
            <person name="Kotiranta H."/>
            <person name="LaButti K.M."/>
            <person name="Lechner B.E."/>
            <person name="Liimatainen K."/>
            <person name="Lipzen A."/>
            <person name="Lukacs Z."/>
            <person name="Mihaltcheva S."/>
            <person name="Morgado L.N."/>
            <person name="Niskanen T."/>
            <person name="Noordeloos M.E."/>
            <person name="Ohm R.A."/>
            <person name="Ortiz-Santana B."/>
            <person name="Ovrebo C."/>
            <person name="Racz N."/>
            <person name="Riley R."/>
            <person name="Savchenko A."/>
            <person name="Shiryaev A."/>
            <person name="Soop K."/>
            <person name="Spirin V."/>
            <person name="Szebenyi C."/>
            <person name="Tomsovsky M."/>
            <person name="Tulloss R.E."/>
            <person name="Uehling J."/>
            <person name="Grigoriev I.V."/>
            <person name="Vagvolgyi C."/>
            <person name="Papp T."/>
            <person name="Martin F.M."/>
            <person name="Miettinen O."/>
            <person name="Hibbett D.S."/>
            <person name="Nagy L.G."/>
        </authorList>
    </citation>
    <scope>NUCLEOTIDE SEQUENCE [LARGE SCALE GENOMIC DNA]</scope>
    <source>
        <strain evidence="2 3">CBS 962.96</strain>
    </source>
</reference>
<accession>A0A4S8LD29</accession>